<keyword evidence="7" id="KW-1015">Disulfide bond</keyword>
<feature type="transmembrane region" description="Helical" evidence="9">
    <location>
        <begin position="161"/>
        <end position="188"/>
    </location>
</feature>
<keyword evidence="9" id="KW-0812">Transmembrane</keyword>
<dbReference type="PANTHER" id="PTHR45713">
    <property type="entry name" value="FTP DOMAIN-CONTAINING PROTEIN"/>
    <property type="match status" value="1"/>
</dbReference>
<dbReference type="RefSeq" id="WP_099475173.1">
    <property type="nucleotide sequence ID" value="NZ_CP041025.1"/>
</dbReference>
<evidence type="ECO:0000259" key="11">
    <source>
        <dbReference type="SMART" id="SM00607"/>
    </source>
</evidence>
<feature type="domain" description="Fucolectin tachylectin-4 pentraxin-1" evidence="11">
    <location>
        <begin position="25"/>
        <end position="171"/>
    </location>
</feature>
<evidence type="ECO:0000256" key="3">
    <source>
        <dbReference type="ARBA" id="ARBA00011233"/>
    </source>
</evidence>
<dbReference type="InParanoid" id="A0A2G4YLU0"/>
<dbReference type="Proteomes" id="UP000229730">
    <property type="component" value="Unassembled WGS sequence"/>
</dbReference>
<feature type="chain" id="PRO_5013962464" description="Fucolectin tachylectin-4 pentraxin-1 domain-containing protein" evidence="10">
    <location>
        <begin position="21"/>
        <end position="193"/>
    </location>
</feature>
<dbReference type="InterPro" id="IPR051941">
    <property type="entry name" value="BG_Antigen-Binding_Lectin"/>
</dbReference>
<evidence type="ECO:0000256" key="5">
    <source>
        <dbReference type="ARBA" id="ARBA00022734"/>
    </source>
</evidence>
<keyword evidence="6" id="KW-0106">Calcium</keyword>
<name>A0A2G4YLU0_9PROT</name>
<dbReference type="EMBL" id="PDEM01000033">
    <property type="protein sequence ID" value="PHZ83280.1"/>
    <property type="molecule type" value="Genomic_DNA"/>
</dbReference>
<dbReference type="OrthoDB" id="1997677at2"/>
<dbReference type="Pfam" id="PF07589">
    <property type="entry name" value="PEP-CTERM"/>
    <property type="match status" value="1"/>
</dbReference>
<comment type="function">
    <text evidence="1">Acts as a defensive agent. Recognizes blood group fucosylated oligosaccharides including A, B, H and Lewis B-type antigens. Does not recognize Lewis A antigen and has low affinity for monovalent haptens.</text>
</comment>
<reference evidence="12 13" key="1">
    <citation type="submission" date="2017-10" db="EMBL/GenBank/DDBJ databases">
        <title>Frigbacter circumglobatus gen. nov. sp. nov., isolated from sediment cultured in situ.</title>
        <authorList>
            <person name="Zhao Z."/>
        </authorList>
    </citation>
    <scope>NUCLEOTIDE SEQUENCE [LARGE SCALE GENOMIC DNA]</scope>
    <source>
        <strain evidence="12 13">ZYL</strain>
    </source>
</reference>
<dbReference type="Gene3D" id="2.60.120.260">
    <property type="entry name" value="Galactose-binding domain-like"/>
    <property type="match status" value="1"/>
</dbReference>
<dbReference type="InterPro" id="IPR008979">
    <property type="entry name" value="Galactose-bd-like_sf"/>
</dbReference>
<evidence type="ECO:0000256" key="8">
    <source>
        <dbReference type="SAM" id="MobiDB-lite"/>
    </source>
</evidence>
<dbReference type="SUPFAM" id="SSF49785">
    <property type="entry name" value="Galactose-binding domain-like"/>
    <property type="match status" value="1"/>
</dbReference>
<keyword evidence="10" id="KW-0732">Signal</keyword>
<evidence type="ECO:0000256" key="1">
    <source>
        <dbReference type="ARBA" id="ARBA00002219"/>
    </source>
</evidence>
<comment type="caution">
    <text evidence="12">The sequence shown here is derived from an EMBL/GenBank/DDBJ whole genome shotgun (WGS) entry which is preliminary data.</text>
</comment>
<organism evidence="12 13">
    <name type="scientific">Paremcibacter congregatus</name>
    <dbReference type="NCBI Taxonomy" id="2043170"/>
    <lineage>
        <taxon>Bacteria</taxon>
        <taxon>Pseudomonadati</taxon>
        <taxon>Pseudomonadota</taxon>
        <taxon>Alphaproteobacteria</taxon>
        <taxon>Emcibacterales</taxon>
        <taxon>Emcibacteraceae</taxon>
        <taxon>Paremcibacter</taxon>
    </lineage>
</organism>
<comment type="similarity">
    <text evidence="2">Belongs to the fucolectin family.</text>
</comment>
<dbReference type="NCBIfam" id="TIGR02595">
    <property type="entry name" value="PEP_CTERM"/>
    <property type="match status" value="1"/>
</dbReference>
<dbReference type="InterPro" id="IPR006585">
    <property type="entry name" value="FTP1"/>
</dbReference>
<accession>A0A2G4YLU0</accession>
<dbReference type="AlphaFoldDB" id="A0A2G4YLU0"/>
<dbReference type="PANTHER" id="PTHR45713:SF6">
    <property type="entry name" value="F5_8 TYPE C DOMAIN-CONTAINING PROTEIN"/>
    <property type="match status" value="1"/>
</dbReference>
<keyword evidence="4" id="KW-0479">Metal-binding</keyword>
<feature type="region of interest" description="Disordered" evidence="8">
    <location>
        <begin position="36"/>
        <end position="60"/>
    </location>
</feature>
<sequence length="193" mass="20403">MLFKTLISAALLSVATLVPAQALPAINQALTGTASQSSTYGGQPAASQADHAIDGNTSGVWSTNNPSNSLNHTGFEMNAWWEVDLGAMIAIDDIVIWNRTDCCVNRLNNFSVFLDGALIGAYNQQNGPTPSWSLNNVGQTGQVVRVQLNDRDYLHLAEVQVFGTVAAVPAPGALGLMGLGLMGLGLVARRRRP</sequence>
<dbReference type="SMART" id="SM00607">
    <property type="entry name" value="FTP"/>
    <property type="match status" value="1"/>
</dbReference>
<evidence type="ECO:0000313" key="13">
    <source>
        <dbReference type="Proteomes" id="UP000229730"/>
    </source>
</evidence>
<dbReference type="GO" id="GO:0010185">
    <property type="term" value="P:regulation of cellular defense response"/>
    <property type="evidence" value="ECO:0007669"/>
    <property type="project" value="UniProtKB-ARBA"/>
</dbReference>
<keyword evidence="5" id="KW-0430">Lectin</keyword>
<comment type="subunit">
    <text evidence="3">Homotrimer.</text>
</comment>
<dbReference type="GO" id="GO:0046872">
    <property type="term" value="F:metal ion binding"/>
    <property type="evidence" value="ECO:0007669"/>
    <property type="project" value="UniProtKB-KW"/>
</dbReference>
<keyword evidence="9" id="KW-1133">Transmembrane helix</keyword>
<evidence type="ECO:0000256" key="6">
    <source>
        <dbReference type="ARBA" id="ARBA00022837"/>
    </source>
</evidence>
<feature type="signal peptide" evidence="10">
    <location>
        <begin position="1"/>
        <end position="20"/>
    </location>
</feature>
<evidence type="ECO:0000256" key="7">
    <source>
        <dbReference type="ARBA" id="ARBA00023157"/>
    </source>
</evidence>
<evidence type="ECO:0000256" key="4">
    <source>
        <dbReference type="ARBA" id="ARBA00022723"/>
    </source>
</evidence>
<evidence type="ECO:0000256" key="9">
    <source>
        <dbReference type="SAM" id="Phobius"/>
    </source>
</evidence>
<keyword evidence="9" id="KW-0472">Membrane</keyword>
<dbReference type="Pfam" id="PF22633">
    <property type="entry name" value="F5_F8_type_C_2"/>
    <property type="match status" value="1"/>
</dbReference>
<keyword evidence="13" id="KW-1185">Reference proteome</keyword>
<gene>
    <name evidence="12" type="ORF">CRD36_17060</name>
</gene>
<dbReference type="InterPro" id="IPR013424">
    <property type="entry name" value="Ice-binding_C"/>
</dbReference>
<evidence type="ECO:0000256" key="2">
    <source>
        <dbReference type="ARBA" id="ARBA00010147"/>
    </source>
</evidence>
<proteinExistence type="inferred from homology"/>
<dbReference type="GO" id="GO:0042806">
    <property type="term" value="F:fucose binding"/>
    <property type="evidence" value="ECO:0007669"/>
    <property type="project" value="UniProtKB-ARBA"/>
</dbReference>
<evidence type="ECO:0000256" key="10">
    <source>
        <dbReference type="SAM" id="SignalP"/>
    </source>
</evidence>
<protein>
    <recommendedName>
        <fullName evidence="11">Fucolectin tachylectin-4 pentraxin-1 domain-containing protein</fullName>
    </recommendedName>
</protein>
<evidence type="ECO:0000313" key="12">
    <source>
        <dbReference type="EMBL" id="PHZ83280.1"/>
    </source>
</evidence>